<feature type="region of interest" description="Disordered" evidence="1">
    <location>
        <begin position="58"/>
        <end position="80"/>
    </location>
</feature>
<feature type="compositionally biased region" description="Pro residues" evidence="1">
    <location>
        <begin position="63"/>
        <end position="73"/>
    </location>
</feature>
<evidence type="ECO:0000313" key="3">
    <source>
        <dbReference type="Proteomes" id="UP000271889"/>
    </source>
</evidence>
<sequence length="159" mass="17380">MFMTPPPFAFPPPFAPPGFAVPPMNAPPPPFPPYNQFQPPPNIPYPVPPRVNATISAPINTSFPPPPHPPAAPSPRVTQSIPPPLIPPLVNVSSIPPSAQVNAHFSPMQYTAPPPATGTFIVKFNRYDYICLLFMTLFNAFTTRPFCKCCYFGSEHISQ</sequence>
<dbReference type="AlphaFoldDB" id="A0A3P6TTM9"/>
<dbReference type="Proteomes" id="UP000271889">
    <property type="component" value="Unassembled WGS sequence"/>
</dbReference>
<evidence type="ECO:0000256" key="1">
    <source>
        <dbReference type="SAM" id="MobiDB-lite"/>
    </source>
</evidence>
<gene>
    <name evidence="2" type="ORF">CGOC_LOCUS6509</name>
</gene>
<keyword evidence="3" id="KW-1185">Reference proteome</keyword>
<dbReference type="EMBL" id="UYRV01021364">
    <property type="protein sequence ID" value="VDK69364.1"/>
    <property type="molecule type" value="Genomic_DNA"/>
</dbReference>
<name>A0A3P6TTM9_CYLGO</name>
<proteinExistence type="predicted"/>
<organism evidence="2 3">
    <name type="scientific">Cylicostephanus goldi</name>
    <name type="common">Nematode worm</name>
    <dbReference type="NCBI Taxonomy" id="71465"/>
    <lineage>
        <taxon>Eukaryota</taxon>
        <taxon>Metazoa</taxon>
        <taxon>Ecdysozoa</taxon>
        <taxon>Nematoda</taxon>
        <taxon>Chromadorea</taxon>
        <taxon>Rhabditida</taxon>
        <taxon>Rhabditina</taxon>
        <taxon>Rhabditomorpha</taxon>
        <taxon>Strongyloidea</taxon>
        <taxon>Strongylidae</taxon>
        <taxon>Cylicostephanus</taxon>
    </lineage>
</organism>
<evidence type="ECO:0000313" key="2">
    <source>
        <dbReference type="EMBL" id="VDK69364.1"/>
    </source>
</evidence>
<reference evidence="2 3" key="1">
    <citation type="submission" date="2018-11" db="EMBL/GenBank/DDBJ databases">
        <authorList>
            <consortium name="Pathogen Informatics"/>
        </authorList>
    </citation>
    <scope>NUCLEOTIDE SEQUENCE [LARGE SCALE GENOMIC DNA]</scope>
</reference>
<protein>
    <submittedName>
        <fullName evidence="2">Uncharacterized protein</fullName>
    </submittedName>
</protein>
<accession>A0A3P6TTM9</accession>